<organism evidence="1 2">
    <name type="scientific">Actinotignum urinale</name>
    <dbReference type="NCBI Taxonomy" id="190146"/>
    <lineage>
        <taxon>Bacteria</taxon>
        <taxon>Bacillati</taxon>
        <taxon>Actinomycetota</taxon>
        <taxon>Actinomycetes</taxon>
        <taxon>Actinomycetales</taxon>
        <taxon>Actinomycetaceae</taxon>
        <taxon>Actinotignum</taxon>
    </lineage>
</organism>
<keyword evidence="2" id="KW-1185">Reference proteome</keyword>
<feature type="non-terminal residue" evidence="1">
    <location>
        <position position="1"/>
    </location>
</feature>
<proteinExistence type="predicted"/>
<evidence type="ECO:0000313" key="2">
    <source>
        <dbReference type="Proteomes" id="UP001275049"/>
    </source>
</evidence>
<feature type="non-terminal residue" evidence="1">
    <location>
        <position position="155"/>
    </location>
</feature>
<evidence type="ECO:0000313" key="1">
    <source>
        <dbReference type="EMBL" id="MDY5133861.1"/>
    </source>
</evidence>
<protein>
    <submittedName>
        <fullName evidence="1">Uncharacterized protein</fullName>
    </submittedName>
</protein>
<comment type="caution">
    <text evidence="1">The sequence shown here is derived from an EMBL/GenBank/DDBJ whole genome shotgun (WGS) entry which is preliminary data.</text>
</comment>
<dbReference type="EMBL" id="JAWNGA010000039">
    <property type="protein sequence ID" value="MDY5133861.1"/>
    <property type="molecule type" value="Genomic_DNA"/>
</dbReference>
<dbReference type="Proteomes" id="UP001275049">
    <property type="component" value="Unassembled WGS sequence"/>
</dbReference>
<sequence length="155" mass="17037">AVFTSTGTQKWSGVSQAQPITLGWRATGNGEAKAHTGYEMTPDEFNLMIDPSGKKQSTIQHLLPHDPKFKNVDSPSWRVQYDFQPAGVSHVAKLTDTGKFTDTFDAQALASYGNGKWAKYFDKDVYIPVTYTVSAYYVGENPPARANTVPQGSEL</sequence>
<gene>
    <name evidence="1" type="ORF">R6G86_09030</name>
</gene>
<reference evidence="1 2" key="1">
    <citation type="submission" date="2023-10" db="EMBL/GenBank/DDBJ databases">
        <title>Whole Genome based description of the genera Actinobaculum and Actinotignum reveals a complex phylogenetic relationship within the species included in the genus Actinotignum.</title>
        <authorList>
            <person name="Jensen C.S."/>
            <person name="Dargis R."/>
            <person name="Kemp M."/>
            <person name="Christensen J.J."/>
        </authorList>
    </citation>
    <scope>NUCLEOTIDE SEQUENCE [LARGE SCALE GENOMIC DNA]</scope>
    <source>
        <strain evidence="1 2">SLA_B974</strain>
    </source>
</reference>
<name>A0ABU5G9E9_9ACTO</name>
<accession>A0ABU5G9E9</accession>